<feature type="region of interest" description="Disordered" evidence="2">
    <location>
        <begin position="1"/>
        <end position="31"/>
    </location>
</feature>
<proteinExistence type="predicted"/>
<gene>
    <name evidence="3" type="ORF">EHS25_008871</name>
</gene>
<dbReference type="OrthoDB" id="10250120at2759"/>
<name>A0A427YMZ7_9TREE</name>
<reference evidence="3 4" key="1">
    <citation type="submission" date="2018-11" db="EMBL/GenBank/DDBJ databases">
        <title>Genome sequence of Saitozyma podzolica DSM 27192.</title>
        <authorList>
            <person name="Aliyu H."/>
            <person name="Gorte O."/>
            <person name="Ochsenreither K."/>
        </authorList>
    </citation>
    <scope>NUCLEOTIDE SEQUENCE [LARGE SCALE GENOMIC DNA]</scope>
    <source>
        <strain evidence="3 4">DSM 27192</strain>
    </source>
</reference>
<dbReference type="Pfam" id="PF03357">
    <property type="entry name" value="Snf7"/>
    <property type="match status" value="1"/>
</dbReference>
<evidence type="ECO:0000313" key="3">
    <source>
        <dbReference type="EMBL" id="RSH92455.1"/>
    </source>
</evidence>
<dbReference type="GO" id="GO:0006900">
    <property type="term" value="P:vesicle budding from membrane"/>
    <property type="evidence" value="ECO:0007669"/>
    <property type="project" value="TreeGrafter"/>
</dbReference>
<keyword evidence="1" id="KW-0175">Coiled coil</keyword>
<feature type="compositionally biased region" description="Low complexity" evidence="2">
    <location>
        <begin position="1"/>
        <end position="20"/>
    </location>
</feature>
<dbReference type="GO" id="GO:0000815">
    <property type="term" value="C:ESCRT III complex"/>
    <property type="evidence" value="ECO:0007669"/>
    <property type="project" value="TreeGrafter"/>
</dbReference>
<evidence type="ECO:0000313" key="4">
    <source>
        <dbReference type="Proteomes" id="UP000279259"/>
    </source>
</evidence>
<dbReference type="AlphaFoldDB" id="A0A427YMZ7"/>
<accession>A0A427YMZ7</accession>
<dbReference type="STRING" id="1890683.A0A427YMZ7"/>
<organism evidence="3 4">
    <name type="scientific">Saitozyma podzolica</name>
    <dbReference type="NCBI Taxonomy" id="1890683"/>
    <lineage>
        <taxon>Eukaryota</taxon>
        <taxon>Fungi</taxon>
        <taxon>Dikarya</taxon>
        <taxon>Basidiomycota</taxon>
        <taxon>Agaricomycotina</taxon>
        <taxon>Tremellomycetes</taxon>
        <taxon>Tremellales</taxon>
        <taxon>Trimorphomycetaceae</taxon>
        <taxon>Saitozyma</taxon>
    </lineage>
</organism>
<sequence>MTTHPSSSAQPPSLPAFLLTTPPPVPPPSEPRLKALYASTASQRHSNPTGYAANVSWWSTVLRETLRSGWVNGDVAGHVQRDGADRLVLKVDEALVGKYEWDGRRPKGLGGVVETLATKSSPTLHPLSTFLASPTPLRAPPSITYRLVGRPLWWALGQLNPFGGEREVGEDECWKRFGKGREYVHMELLEQSASAFVSHLTSNPLLSYSSSLFNPTTFRETFGEAAFPGGNKGLPSGTHRLGEKDCEVLMKWLGRDVIKLLEPGENAAEHEITEADRGTLSIILTLDKLEKQIEDIESQLVSAQAKAKKHLAANQRSLAMSALRSKKALEEILDRRIGAAEQLRGVVRSIDQAKGDVEIMSAYSTSTTTLSHILRNPKLDAEYIASTTDALSEALADAHEIDEAVRIGGKIAVGAAGGGGELEEEELREELEGMVREEKERQAREEREERERQERQEREKREKEQKEQKEREEKEKEEQEKVGQLVNTAAASGKNESARREEVLVPPGGSSEDLWKHRYEDAQRREKEEKERAEVERMRRDERRAVAEGE</sequence>
<feature type="coiled-coil region" evidence="1">
    <location>
        <begin position="286"/>
        <end position="313"/>
    </location>
</feature>
<dbReference type="PANTHER" id="PTHR22761:SF96">
    <property type="entry name" value="BCDNA.GH08385"/>
    <property type="match status" value="1"/>
</dbReference>
<dbReference type="InterPro" id="IPR005024">
    <property type="entry name" value="Snf7_fam"/>
</dbReference>
<feature type="compositionally biased region" description="Basic and acidic residues" evidence="2">
    <location>
        <begin position="513"/>
        <end position="550"/>
    </location>
</feature>
<evidence type="ECO:0008006" key="5">
    <source>
        <dbReference type="Google" id="ProtNLM"/>
    </source>
</evidence>
<dbReference type="GO" id="GO:0005771">
    <property type="term" value="C:multivesicular body"/>
    <property type="evidence" value="ECO:0007669"/>
    <property type="project" value="TreeGrafter"/>
</dbReference>
<evidence type="ECO:0000256" key="1">
    <source>
        <dbReference type="SAM" id="Coils"/>
    </source>
</evidence>
<feature type="region of interest" description="Disordered" evidence="2">
    <location>
        <begin position="414"/>
        <end position="550"/>
    </location>
</feature>
<keyword evidence="4" id="KW-1185">Reference proteome</keyword>
<protein>
    <recommendedName>
        <fullName evidence="5">Charged multivesicular body protein 7</fullName>
    </recommendedName>
</protein>
<dbReference type="GO" id="GO:0009898">
    <property type="term" value="C:cytoplasmic side of plasma membrane"/>
    <property type="evidence" value="ECO:0007669"/>
    <property type="project" value="TreeGrafter"/>
</dbReference>
<feature type="compositionally biased region" description="Basic and acidic residues" evidence="2">
    <location>
        <begin position="430"/>
        <end position="481"/>
    </location>
</feature>
<dbReference type="Proteomes" id="UP000279259">
    <property type="component" value="Unassembled WGS sequence"/>
</dbReference>
<evidence type="ECO:0000256" key="2">
    <source>
        <dbReference type="SAM" id="MobiDB-lite"/>
    </source>
</evidence>
<feature type="compositionally biased region" description="Pro residues" evidence="2">
    <location>
        <begin position="21"/>
        <end position="30"/>
    </location>
</feature>
<comment type="caution">
    <text evidence="3">The sequence shown here is derived from an EMBL/GenBank/DDBJ whole genome shotgun (WGS) entry which is preliminary data.</text>
</comment>
<dbReference type="EMBL" id="RSCD01000006">
    <property type="protein sequence ID" value="RSH92455.1"/>
    <property type="molecule type" value="Genomic_DNA"/>
</dbReference>
<dbReference type="GO" id="GO:0032511">
    <property type="term" value="P:late endosome to vacuole transport via multivesicular body sorting pathway"/>
    <property type="evidence" value="ECO:0007669"/>
    <property type="project" value="TreeGrafter"/>
</dbReference>
<dbReference type="PANTHER" id="PTHR22761">
    <property type="entry name" value="CHARGED MULTIVESICULAR BODY PROTEIN"/>
    <property type="match status" value="1"/>
</dbReference>